<proteinExistence type="predicted"/>
<keyword evidence="2" id="KW-1185">Reference proteome</keyword>
<organism evidence="1 2">
    <name type="scientific">Canavalia gladiata</name>
    <name type="common">Sword bean</name>
    <name type="synonym">Dolichos gladiatus</name>
    <dbReference type="NCBI Taxonomy" id="3824"/>
    <lineage>
        <taxon>Eukaryota</taxon>
        <taxon>Viridiplantae</taxon>
        <taxon>Streptophyta</taxon>
        <taxon>Embryophyta</taxon>
        <taxon>Tracheophyta</taxon>
        <taxon>Spermatophyta</taxon>
        <taxon>Magnoliopsida</taxon>
        <taxon>eudicotyledons</taxon>
        <taxon>Gunneridae</taxon>
        <taxon>Pentapetalae</taxon>
        <taxon>rosids</taxon>
        <taxon>fabids</taxon>
        <taxon>Fabales</taxon>
        <taxon>Fabaceae</taxon>
        <taxon>Papilionoideae</taxon>
        <taxon>50 kb inversion clade</taxon>
        <taxon>NPAAA clade</taxon>
        <taxon>indigoferoid/millettioid clade</taxon>
        <taxon>Phaseoleae</taxon>
        <taxon>Canavalia</taxon>
    </lineage>
</organism>
<dbReference type="AlphaFoldDB" id="A0AAN9MEY2"/>
<name>A0AAN9MEY2_CANGL</name>
<protein>
    <submittedName>
        <fullName evidence="1">Uncharacterized protein</fullName>
    </submittedName>
</protein>
<gene>
    <name evidence="1" type="ORF">VNO77_08144</name>
</gene>
<dbReference type="Proteomes" id="UP001367508">
    <property type="component" value="Unassembled WGS sequence"/>
</dbReference>
<reference evidence="1 2" key="1">
    <citation type="submission" date="2024-01" db="EMBL/GenBank/DDBJ databases">
        <title>The genomes of 5 underutilized Papilionoideae crops provide insights into root nodulation and disease resistanc.</title>
        <authorList>
            <person name="Jiang F."/>
        </authorList>
    </citation>
    <scope>NUCLEOTIDE SEQUENCE [LARGE SCALE GENOMIC DNA]</scope>
    <source>
        <strain evidence="1">LVBAO_FW01</strain>
        <tissue evidence="1">Leaves</tissue>
    </source>
</reference>
<accession>A0AAN9MEY2</accession>
<sequence length="141" mass="15845">MEENGYATFPKEDYIPLHNMNDPSMVIHLRNLLVSVGRVNVHSSLDLINNGGIPFRGEYLPLSSALEHLTRQCFNDGDSSLRILMTWKSWEDYTPQHSMNDQSIVIHLRTLSVGVGKVNVYSSIDLIDNGSIPFTSENVTP</sequence>
<evidence type="ECO:0000313" key="2">
    <source>
        <dbReference type="Proteomes" id="UP001367508"/>
    </source>
</evidence>
<evidence type="ECO:0000313" key="1">
    <source>
        <dbReference type="EMBL" id="KAK7350063.1"/>
    </source>
</evidence>
<dbReference type="EMBL" id="JAYMYQ010000002">
    <property type="protein sequence ID" value="KAK7350063.1"/>
    <property type="molecule type" value="Genomic_DNA"/>
</dbReference>
<comment type="caution">
    <text evidence="1">The sequence shown here is derived from an EMBL/GenBank/DDBJ whole genome shotgun (WGS) entry which is preliminary data.</text>
</comment>